<evidence type="ECO:0000259" key="11">
    <source>
        <dbReference type="Pfam" id="PF25005"/>
    </source>
</evidence>
<keyword evidence="6 8" id="KW-0539">Nucleus</keyword>
<dbReference type="Pfam" id="PF25005">
    <property type="entry name" value="PSF2_N"/>
    <property type="match status" value="1"/>
</dbReference>
<evidence type="ECO:0000256" key="6">
    <source>
        <dbReference type="ARBA" id="ARBA00023242"/>
    </source>
</evidence>
<dbReference type="Pfam" id="PF05916">
    <property type="entry name" value="Sld5"/>
    <property type="match status" value="1"/>
</dbReference>
<dbReference type="SUPFAM" id="SSF160059">
    <property type="entry name" value="PriA/YqbF domain"/>
    <property type="match status" value="1"/>
</dbReference>
<dbReference type="GO" id="GO:0000727">
    <property type="term" value="P:double-strand break repair via break-induced replication"/>
    <property type="evidence" value="ECO:0007669"/>
    <property type="project" value="TreeGrafter"/>
</dbReference>
<dbReference type="PANTHER" id="PTHR12772:SF0">
    <property type="entry name" value="DNA REPLICATION COMPLEX GINS PROTEIN PSF2"/>
    <property type="match status" value="1"/>
</dbReference>
<dbReference type="GO" id="GO:0007059">
    <property type="term" value="P:chromosome segregation"/>
    <property type="evidence" value="ECO:0007669"/>
    <property type="project" value="UniProtKB-KW"/>
</dbReference>
<evidence type="ECO:0000256" key="8">
    <source>
        <dbReference type="PIRNR" id="PIRNR028998"/>
    </source>
</evidence>
<dbReference type="InterPro" id="IPR021151">
    <property type="entry name" value="GINS_A"/>
</dbReference>
<dbReference type="CDD" id="cd11712">
    <property type="entry name" value="GINS_A_psf2"/>
    <property type="match status" value="1"/>
</dbReference>
<dbReference type="FunFam" id="3.40.5.50:FF:000001">
    <property type="entry name" value="DNA replication complex GINS protein PSF2"/>
    <property type="match status" value="1"/>
</dbReference>
<evidence type="ECO:0000256" key="2">
    <source>
        <dbReference type="ARBA" id="ARBA00010565"/>
    </source>
</evidence>
<comment type="similarity">
    <text evidence="2 8">Belongs to the GINS2/PSF2 family.</text>
</comment>
<dbReference type="AlphaFoldDB" id="A0A4V6DUA0"/>
<dbReference type="Gene3D" id="1.20.58.1020">
    <property type="match status" value="1"/>
</dbReference>
<proteinExistence type="inferred from homology"/>
<dbReference type="Gene3D" id="3.40.5.50">
    <property type="match status" value="1"/>
</dbReference>
<name>A0A4V6DUA0_9PEZI</name>
<comment type="caution">
    <text evidence="12">The sequence shown here is derived from an EMBL/GenBank/DDBJ whole genome shotgun (WGS) entry which is preliminary data.</text>
</comment>
<feature type="domain" description="GINS subunit" evidence="10">
    <location>
        <begin position="149"/>
        <end position="237"/>
    </location>
</feature>
<evidence type="ECO:0000256" key="1">
    <source>
        <dbReference type="ARBA" id="ARBA00004123"/>
    </source>
</evidence>
<comment type="subcellular location">
    <subcellularLocation>
        <location evidence="1 8">Nucleus</location>
    </subcellularLocation>
</comment>
<comment type="function">
    <text evidence="7">The GINS complex plays an essential role in the initiation of DNA replication. Has a role in chromosome segregation.</text>
</comment>
<sequence length="264" mass="28858">MAQSFKPGLLPSEVAFLCEMELVTVIPRQRLAGLELLGGKLPDLRPPFPAPLPLWYALLLRRQNRCNIRPPSWLSLSSLQSILDFELEHAGEAFSPGPRLGPSTTSSSHDTDPARQELAYSSQAVGLNGTGYLESQNLEPSSPFLGHCTAEAQRDALPYHWLEMAHLLLAHCSGDIEDADGVRRLVRDLREVRMAKLRRGIGVLDAGAGVQMNGVGGMEVCEVRGLVGGVVDGLRKIGTSREQARREREEEGGEGVDEEEDEDI</sequence>
<dbReference type="EMBL" id="PTQR01000128">
    <property type="protein sequence ID" value="TKX18692.1"/>
    <property type="molecule type" value="Genomic_DNA"/>
</dbReference>
<feature type="region of interest" description="Disordered" evidence="9">
    <location>
        <begin position="94"/>
        <end position="115"/>
    </location>
</feature>
<dbReference type="Proteomes" id="UP000308133">
    <property type="component" value="Unassembled WGS sequence"/>
</dbReference>
<feature type="domain" description="DNA replication complex GINS protein PSF2 N-terminal" evidence="11">
    <location>
        <begin position="11"/>
        <end position="68"/>
    </location>
</feature>
<dbReference type="InterPro" id="IPR056784">
    <property type="entry name" value="PSF2_N"/>
</dbReference>
<dbReference type="GO" id="GO:0000811">
    <property type="term" value="C:GINS complex"/>
    <property type="evidence" value="ECO:0007669"/>
    <property type="project" value="TreeGrafter"/>
</dbReference>
<accession>A0A4V6DUA0</accession>
<dbReference type="CDD" id="cd21694">
    <property type="entry name" value="GINS_B_Psf2"/>
    <property type="match status" value="1"/>
</dbReference>
<comment type="subunit">
    <text evidence="8">Component of the GINS complex.</text>
</comment>
<dbReference type="PIRSF" id="PIRSF028998">
    <property type="entry name" value="GINS_Psf2_subgr"/>
    <property type="match status" value="1"/>
</dbReference>
<evidence type="ECO:0000256" key="7">
    <source>
        <dbReference type="ARBA" id="ARBA00025163"/>
    </source>
</evidence>
<evidence type="ECO:0000313" key="12">
    <source>
        <dbReference type="EMBL" id="TKX18692.1"/>
    </source>
</evidence>
<keyword evidence="5" id="KW-0159">Chromosome partition</keyword>
<protein>
    <recommendedName>
        <fullName evidence="3 8">DNA replication complex GINS protein PSF2</fullName>
    </recommendedName>
</protein>
<feature type="region of interest" description="Disordered" evidence="9">
    <location>
        <begin position="238"/>
        <end position="264"/>
    </location>
</feature>
<gene>
    <name evidence="12" type="ORF">C1H76_9482</name>
</gene>
<evidence type="ECO:0000256" key="9">
    <source>
        <dbReference type="SAM" id="MobiDB-lite"/>
    </source>
</evidence>
<dbReference type="FunFam" id="1.20.58.1020:FF:000001">
    <property type="entry name" value="DNA replication complex GINS protein PSF2"/>
    <property type="match status" value="1"/>
</dbReference>
<dbReference type="InterPro" id="IPR007257">
    <property type="entry name" value="GINS_Psf2"/>
</dbReference>
<organism evidence="12 13">
    <name type="scientific">Elsinoe australis</name>
    <dbReference type="NCBI Taxonomy" id="40998"/>
    <lineage>
        <taxon>Eukaryota</taxon>
        <taxon>Fungi</taxon>
        <taxon>Dikarya</taxon>
        <taxon>Ascomycota</taxon>
        <taxon>Pezizomycotina</taxon>
        <taxon>Dothideomycetes</taxon>
        <taxon>Dothideomycetidae</taxon>
        <taxon>Myriangiales</taxon>
        <taxon>Elsinoaceae</taxon>
        <taxon>Elsinoe</taxon>
    </lineage>
</organism>
<dbReference type="GO" id="GO:0006260">
    <property type="term" value="P:DNA replication"/>
    <property type="evidence" value="ECO:0007669"/>
    <property type="project" value="UniProtKB-KW"/>
</dbReference>
<reference evidence="12 13" key="1">
    <citation type="submission" date="2018-02" db="EMBL/GenBank/DDBJ databases">
        <title>Draft genome sequences of Elsinoe sp., causing black scab on jojoba.</title>
        <authorList>
            <person name="Stodart B."/>
            <person name="Jeffress S."/>
            <person name="Ash G."/>
            <person name="Arun Chinnappa K."/>
        </authorList>
    </citation>
    <scope>NUCLEOTIDE SEQUENCE [LARGE SCALE GENOMIC DNA]</scope>
    <source>
        <strain evidence="12 13">Hillstone_2</strain>
    </source>
</reference>
<dbReference type="InterPro" id="IPR036224">
    <property type="entry name" value="GINS_bundle-like_dom_sf"/>
</dbReference>
<dbReference type="PANTHER" id="PTHR12772">
    <property type="entry name" value="DNA REPLICATION COMPLEX GINS PROTEIN PSF2"/>
    <property type="match status" value="1"/>
</dbReference>
<evidence type="ECO:0000256" key="5">
    <source>
        <dbReference type="ARBA" id="ARBA00022829"/>
    </source>
</evidence>
<dbReference type="SUPFAM" id="SSF158573">
    <property type="entry name" value="GINS helical bundle-like"/>
    <property type="match status" value="1"/>
</dbReference>
<evidence type="ECO:0000256" key="3">
    <source>
        <dbReference type="ARBA" id="ARBA00015139"/>
    </source>
</evidence>
<evidence type="ECO:0000259" key="10">
    <source>
        <dbReference type="Pfam" id="PF05916"/>
    </source>
</evidence>
<evidence type="ECO:0000313" key="13">
    <source>
        <dbReference type="Proteomes" id="UP000308133"/>
    </source>
</evidence>
<feature type="compositionally biased region" description="Acidic residues" evidence="9">
    <location>
        <begin position="250"/>
        <end position="264"/>
    </location>
</feature>
<keyword evidence="4 8" id="KW-0235">DNA replication</keyword>
<evidence type="ECO:0000256" key="4">
    <source>
        <dbReference type="ARBA" id="ARBA00022705"/>
    </source>
</evidence>